<keyword evidence="3" id="KW-1185">Reference proteome</keyword>
<proteinExistence type="predicted"/>
<name>A0A3S8U303_9RHOB</name>
<gene>
    <name evidence="2" type="ORF">EI545_03555</name>
</gene>
<accession>A0A3S8U303</accession>
<evidence type="ECO:0000313" key="2">
    <source>
        <dbReference type="EMBL" id="AZL57993.1"/>
    </source>
</evidence>
<feature type="chain" id="PRO_5019132024" evidence="1">
    <location>
        <begin position="20"/>
        <end position="138"/>
    </location>
</feature>
<dbReference type="RefSeq" id="WP_125324194.1">
    <property type="nucleotide sequence ID" value="NZ_CP034328.1"/>
</dbReference>
<protein>
    <submittedName>
        <fullName evidence="2">Uncharacterized protein</fullName>
    </submittedName>
</protein>
<dbReference type="AlphaFoldDB" id="A0A3S8U303"/>
<sequence length="138" mass="14715">MRTRLAFLLCALPALPLQAASCGIDLAGVEARIADLEGRYGLVLSDIGCDMPTVAAHQLMCTAAETPEDDLWRMGRLDDLAWVYALENATGQEVDLYSPPRDADFLAARDACTDAACLCAVLIDHTNASLGGTSPYPQ</sequence>
<organism evidence="2 3">
    <name type="scientific">Tabrizicola piscis</name>
    <dbReference type="NCBI Taxonomy" id="2494374"/>
    <lineage>
        <taxon>Bacteria</taxon>
        <taxon>Pseudomonadati</taxon>
        <taxon>Pseudomonadota</taxon>
        <taxon>Alphaproteobacteria</taxon>
        <taxon>Rhodobacterales</taxon>
        <taxon>Paracoccaceae</taxon>
        <taxon>Tabrizicola</taxon>
    </lineage>
</organism>
<keyword evidence="1" id="KW-0732">Signal</keyword>
<evidence type="ECO:0000256" key="1">
    <source>
        <dbReference type="SAM" id="SignalP"/>
    </source>
</evidence>
<dbReference type="Proteomes" id="UP000282002">
    <property type="component" value="Chromosome"/>
</dbReference>
<reference evidence="2 3" key="1">
    <citation type="submission" date="2018-12" db="EMBL/GenBank/DDBJ databases">
        <title>Complete genome sequencing of Tabrizicola sp. K13M18.</title>
        <authorList>
            <person name="Bae J.-W."/>
        </authorList>
    </citation>
    <scope>NUCLEOTIDE SEQUENCE [LARGE SCALE GENOMIC DNA]</scope>
    <source>
        <strain evidence="2 3">K13M18</strain>
    </source>
</reference>
<dbReference type="KEGG" id="taw:EI545_03555"/>
<evidence type="ECO:0000313" key="3">
    <source>
        <dbReference type="Proteomes" id="UP000282002"/>
    </source>
</evidence>
<dbReference type="EMBL" id="CP034328">
    <property type="protein sequence ID" value="AZL57993.1"/>
    <property type="molecule type" value="Genomic_DNA"/>
</dbReference>
<dbReference type="OrthoDB" id="8452572at2"/>
<feature type="signal peptide" evidence="1">
    <location>
        <begin position="1"/>
        <end position="19"/>
    </location>
</feature>